<evidence type="ECO:0000313" key="1">
    <source>
        <dbReference type="EMBL" id="CAD8183813.1"/>
    </source>
</evidence>
<accession>A0A8S1W4E8</accession>
<comment type="caution">
    <text evidence="1">The sequence shown here is derived from an EMBL/GenBank/DDBJ whole genome shotgun (WGS) entry which is preliminary data.</text>
</comment>
<dbReference type="OrthoDB" id="322775at2759"/>
<proteinExistence type="predicted"/>
<gene>
    <name evidence="1" type="ORF">PPENT_87.1.T0810194</name>
</gene>
<dbReference type="PANTHER" id="PTHR11319">
    <property type="entry name" value="G PROTEIN-COUPLED RECEPTOR-RELATED"/>
    <property type="match status" value="1"/>
</dbReference>
<dbReference type="PANTHER" id="PTHR11319:SF35">
    <property type="entry name" value="OUTER MEMBRANE PROTEIN PMPC-RELATED"/>
    <property type="match status" value="1"/>
</dbReference>
<name>A0A8S1W4E8_9CILI</name>
<dbReference type="EMBL" id="CAJJDO010000081">
    <property type="protein sequence ID" value="CAD8183813.1"/>
    <property type="molecule type" value="Genomic_DNA"/>
</dbReference>
<evidence type="ECO:0000313" key="2">
    <source>
        <dbReference type="Proteomes" id="UP000689195"/>
    </source>
</evidence>
<keyword evidence="2" id="KW-1185">Reference proteome</keyword>
<dbReference type="Proteomes" id="UP000689195">
    <property type="component" value="Unassembled WGS sequence"/>
</dbReference>
<protein>
    <submittedName>
        <fullName evidence="1">Uncharacterized protein</fullName>
    </submittedName>
</protein>
<dbReference type="AlphaFoldDB" id="A0A8S1W4E8"/>
<sequence length="276" mass="32348">MVNQSTEKSGNKKFYFFEIVETIKKQIKTQLSLIYIQSQSNKHSFYFNQLKILENNCINFFNGLIHFDLLTFQKIKISELICYYNIIQLQVGLKIWMKIKNLCLLKQQVQILFKIMEVKSNNNLELQNDFQHCQLQKRGDLFETESDQFIIKNSIIVGNKAKEGGGIYFSGDSNLNQHKFIQTYLFCNYASDYANNVVESPTHLALLINSLEMKADNVQFQKIQTNILKIFPYLTIEQEVKIKTAYLMIPSGQAIQVYSIFIPRKSQTYRQIKQIE</sequence>
<organism evidence="1 2">
    <name type="scientific">Paramecium pentaurelia</name>
    <dbReference type="NCBI Taxonomy" id="43138"/>
    <lineage>
        <taxon>Eukaryota</taxon>
        <taxon>Sar</taxon>
        <taxon>Alveolata</taxon>
        <taxon>Ciliophora</taxon>
        <taxon>Intramacronucleata</taxon>
        <taxon>Oligohymenophorea</taxon>
        <taxon>Peniculida</taxon>
        <taxon>Parameciidae</taxon>
        <taxon>Paramecium</taxon>
    </lineage>
</organism>
<reference evidence="1" key="1">
    <citation type="submission" date="2021-01" db="EMBL/GenBank/DDBJ databases">
        <authorList>
            <consortium name="Genoscope - CEA"/>
            <person name="William W."/>
        </authorList>
    </citation>
    <scope>NUCLEOTIDE SEQUENCE</scope>
</reference>